<dbReference type="AlphaFoldDB" id="A0A1I5ZNH1"/>
<dbReference type="CDD" id="cd03378">
    <property type="entry name" value="beta_CA_cladeC"/>
    <property type="match status" value="1"/>
</dbReference>
<keyword evidence="2" id="KW-0479">Metal-binding</keyword>
<dbReference type="PANTHER" id="PTHR11002:SF79">
    <property type="entry name" value="CARBONIC ANHYDRASE 2"/>
    <property type="match status" value="1"/>
</dbReference>
<dbReference type="SUPFAM" id="SSF53056">
    <property type="entry name" value="beta-carbonic anhydrase, cab"/>
    <property type="match status" value="1"/>
</dbReference>
<dbReference type="SMART" id="SM00947">
    <property type="entry name" value="Pro_CA"/>
    <property type="match status" value="1"/>
</dbReference>
<dbReference type="RefSeq" id="WP_214607008.1">
    <property type="nucleotide sequence ID" value="NZ_FOXS01000004.1"/>
</dbReference>
<sequence>MSIITSSKNAPVRLTASSGTLLLGGLLALASCSQSSENRAGEAAQNQSTTEASQPGQNGAAAGSGKGTDSQFEAELSRMDPALAQAIRQGATMEEIAALRDPVATTPEQALEALKSGNARFFSGQAKRPGLSANERRAQILAQSPFAVVLGCSDSRVPIELVYDQGLGDMFVIRIAGNAVDLGTAGSVEYGVKHLKSHIVVVMGHEGCGAVKAAMLPAADKQQEPANVRYLLNLVSPSLTNMPNIRDPKAKKREAVVANVLYQKEQLKKNPVVAEAIRTGKIIVVGAYYDISSGAVDFYEDGAAKSTASIN</sequence>
<gene>
    <name evidence="4" type="ORF">SAMN04515668_3063</name>
</gene>
<evidence type="ECO:0000313" key="4">
    <source>
        <dbReference type="EMBL" id="SFQ57982.1"/>
    </source>
</evidence>
<feature type="binding site" evidence="2">
    <location>
        <position position="152"/>
    </location>
    <ligand>
        <name>Zn(2+)</name>
        <dbReference type="ChEBI" id="CHEBI:29105"/>
    </ligand>
</feature>
<dbReference type="Proteomes" id="UP000199029">
    <property type="component" value="Unassembled WGS sequence"/>
</dbReference>
<feature type="binding site" evidence="2">
    <location>
        <position position="205"/>
    </location>
    <ligand>
        <name>Zn(2+)</name>
        <dbReference type="ChEBI" id="CHEBI:29105"/>
    </ligand>
</feature>
<organism evidence="4 5">
    <name type="scientific">Hymenobacter arizonensis</name>
    <name type="common">Siccationidurans arizonensis</name>
    <dbReference type="NCBI Taxonomy" id="1227077"/>
    <lineage>
        <taxon>Bacteria</taxon>
        <taxon>Pseudomonadati</taxon>
        <taxon>Bacteroidota</taxon>
        <taxon>Cytophagia</taxon>
        <taxon>Cytophagales</taxon>
        <taxon>Hymenobacteraceae</taxon>
        <taxon>Hymenobacter</taxon>
    </lineage>
</organism>
<dbReference type="GO" id="GO:0004089">
    <property type="term" value="F:carbonate dehydratase activity"/>
    <property type="evidence" value="ECO:0007669"/>
    <property type="project" value="InterPro"/>
</dbReference>
<dbReference type="Gene3D" id="3.40.1050.10">
    <property type="entry name" value="Carbonic anhydrase"/>
    <property type="match status" value="1"/>
</dbReference>
<proteinExistence type="inferred from homology"/>
<dbReference type="STRING" id="1227077.SAMN04515668_3063"/>
<dbReference type="EMBL" id="FOXS01000004">
    <property type="protein sequence ID" value="SFQ57982.1"/>
    <property type="molecule type" value="Genomic_DNA"/>
</dbReference>
<evidence type="ECO:0000256" key="3">
    <source>
        <dbReference type="SAM" id="MobiDB-lite"/>
    </source>
</evidence>
<feature type="binding site" evidence="2">
    <location>
        <position position="154"/>
    </location>
    <ligand>
        <name>Zn(2+)</name>
        <dbReference type="ChEBI" id="CHEBI:29105"/>
    </ligand>
</feature>
<dbReference type="PANTHER" id="PTHR11002">
    <property type="entry name" value="CARBONIC ANHYDRASE"/>
    <property type="match status" value="1"/>
</dbReference>
<keyword evidence="5" id="KW-1185">Reference proteome</keyword>
<feature type="binding site" evidence="2">
    <location>
        <position position="208"/>
    </location>
    <ligand>
        <name>Zn(2+)</name>
        <dbReference type="ChEBI" id="CHEBI:29105"/>
    </ligand>
</feature>
<accession>A0A1I5ZNH1</accession>
<comment type="cofactor">
    <cofactor evidence="2">
        <name>Zn(2+)</name>
        <dbReference type="ChEBI" id="CHEBI:29105"/>
    </cofactor>
    <text evidence="2">Binds 1 zinc ion per subunit.</text>
</comment>
<evidence type="ECO:0000256" key="2">
    <source>
        <dbReference type="PIRSR" id="PIRSR601765-1"/>
    </source>
</evidence>
<feature type="compositionally biased region" description="Polar residues" evidence="3">
    <location>
        <begin position="38"/>
        <end position="57"/>
    </location>
</feature>
<feature type="region of interest" description="Disordered" evidence="3">
    <location>
        <begin position="38"/>
        <end position="72"/>
    </location>
</feature>
<evidence type="ECO:0000313" key="5">
    <source>
        <dbReference type="Proteomes" id="UP000199029"/>
    </source>
</evidence>
<name>A0A1I5ZNH1_HYMAR</name>
<keyword evidence="2" id="KW-0862">Zinc</keyword>
<dbReference type="InterPro" id="IPR036874">
    <property type="entry name" value="Carbonic_anhydrase_sf"/>
</dbReference>
<reference evidence="5" key="1">
    <citation type="submission" date="2016-10" db="EMBL/GenBank/DDBJ databases">
        <authorList>
            <person name="Varghese N."/>
            <person name="Submissions S."/>
        </authorList>
    </citation>
    <scope>NUCLEOTIDE SEQUENCE [LARGE SCALE GENOMIC DNA]</scope>
    <source>
        <strain evidence="5">OR362-8,ATCC BAA-1266,JCM 13504</strain>
    </source>
</reference>
<evidence type="ECO:0000256" key="1">
    <source>
        <dbReference type="ARBA" id="ARBA00006217"/>
    </source>
</evidence>
<comment type="similarity">
    <text evidence="1">Belongs to the beta-class carbonic anhydrase family.</text>
</comment>
<dbReference type="GO" id="GO:0008270">
    <property type="term" value="F:zinc ion binding"/>
    <property type="evidence" value="ECO:0007669"/>
    <property type="project" value="InterPro"/>
</dbReference>
<dbReference type="InterPro" id="IPR001765">
    <property type="entry name" value="Carbonic_anhydrase"/>
</dbReference>
<protein>
    <submittedName>
        <fullName evidence="4">Carbonic anhydrase</fullName>
    </submittedName>
</protein>
<dbReference type="Pfam" id="PF00484">
    <property type="entry name" value="Pro_CA"/>
    <property type="match status" value="1"/>
</dbReference>